<proteinExistence type="predicted"/>
<accession>A0A2P2J0I5</accession>
<evidence type="ECO:0000313" key="1">
    <source>
        <dbReference type="EMBL" id="MBW86972.1"/>
    </source>
</evidence>
<protein>
    <submittedName>
        <fullName evidence="1">Uncharacterized protein</fullName>
    </submittedName>
</protein>
<dbReference type="EMBL" id="GGEC01006489">
    <property type="protein sequence ID" value="MBW86972.1"/>
    <property type="molecule type" value="Transcribed_RNA"/>
</dbReference>
<organism evidence="1">
    <name type="scientific">Rhizophora mucronata</name>
    <name type="common">Asiatic mangrove</name>
    <dbReference type="NCBI Taxonomy" id="61149"/>
    <lineage>
        <taxon>Eukaryota</taxon>
        <taxon>Viridiplantae</taxon>
        <taxon>Streptophyta</taxon>
        <taxon>Embryophyta</taxon>
        <taxon>Tracheophyta</taxon>
        <taxon>Spermatophyta</taxon>
        <taxon>Magnoliopsida</taxon>
        <taxon>eudicotyledons</taxon>
        <taxon>Gunneridae</taxon>
        <taxon>Pentapetalae</taxon>
        <taxon>rosids</taxon>
        <taxon>fabids</taxon>
        <taxon>Malpighiales</taxon>
        <taxon>Rhizophoraceae</taxon>
        <taxon>Rhizophora</taxon>
    </lineage>
</organism>
<name>A0A2P2J0I5_RHIMU</name>
<reference evidence="1" key="1">
    <citation type="submission" date="2018-02" db="EMBL/GenBank/DDBJ databases">
        <title>Rhizophora mucronata_Transcriptome.</title>
        <authorList>
            <person name="Meera S.P."/>
            <person name="Sreeshan A."/>
            <person name="Augustine A."/>
        </authorList>
    </citation>
    <scope>NUCLEOTIDE SEQUENCE</scope>
    <source>
        <tissue evidence="1">Leaf</tissue>
    </source>
</reference>
<dbReference type="AlphaFoldDB" id="A0A2P2J0I5"/>
<sequence>MLRVFFFHNIDFRRNKSDSHFPSKVFLDETYVDMETKEEEKSNEDKLIKQVDESKRIKSLAKLYFKGKE</sequence>